<proteinExistence type="inferred from homology"/>
<evidence type="ECO:0000313" key="12">
    <source>
        <dbReference type="Proteomes" id="UP000544331"/>
    </source>
</evidence>
<keyword evidence="3" id="KW-0677">Repeat</keyword>
<feature type="transmembrane region" description="Helical" evidence="8">
    <location>
        <begin position="138"/>
        <end position="157"/>
    </location>
</feature>
<dbReference type="InterPro" id="IPR049326">
    <property type="entry name" value="Rhodopsin_dom_fungi"/>
</dbReference>
<feature type="transmembrane region" description="Helical" evidence="8">
    <location>
        <begin position="186"/>
        <end position="208"/>
    </location>
</feature>
<dbReference type="GO" id="GO:0016020">
    <property type="term" value="C:membrane"/>
    <property type="evidence" value="ECO:0007669"/>
    <property type="project" value="UniProtKB-SubCell"/>
</dbReference>
<keyword evidence="2 8" id="KW-0812">Transmembrane</keyword>
<feature type="domain" description="Nephrocystin 3-like N-terminal" evidence="10">
    <location>
        <begin position="569"/>
        <end position="641"/>
    </location>
</feature>
<comment type="caution">
    <text evidence="11">The sequence shown here is derived from an EMBL/GenBank/DDBJ whole genome shotgun (WGS) entry which is preliminary data.</text>
</comment>
<evidence type="ECO:0000256" key="8">
    <source>
        <dbReference type="SAM" id="Phobius"/>
    </source>
</evidence>
<evidence type="ECO:0000256" key="6">
    <source>
        <dbReference type="ARBA" id="ARBA00038359"/>
    </source>
</evidence>
<evidence type="ECO:0000256" key="3">
    <source>
        <dbReference type="ARBA" id="ARBA00022737"/>
    </source>
</evidence>
<keyword evidence="5 8" id="KW-0472">Membrane</keyword>
<evidence type="ECO:0000313" key="11">
    <source>
        <dbReference type="EMBL" id="KAF5715499.1"/>
    </source>
</evidence>
<evidence type="ECO:0000256" key="7">
    <source>
        <dbReference type="SAM" id="MobiDB-lite"/>
    </source>
</evidence>
<dbReference type="OrthoDB" id="5329176at2759"/>
<feature type="transmembrane region" description="Helical" evidence="8">
    <location>
        <begin position="112"/>
        <end position="131"/>
    </location>
</feature>
<gene>
    <name evidence="11" type="ORF">FMUND_6834</name>
</gene>
<protein>
    <submittedName>
        <fullName evidence="11">L-fucose permease</fullName>
    </submittedName>
</protein>
<dbReference type="InterPro" id="IPR052337">
    <property type="entry name" value="SAT4-like"/>
</dbReference>
<dbReference type="Proteomes" id="UP000544331">
    <property type="component" value="Unassembled WGS sequence"/>
</dbReference>
<sequence length="641" mass="73225">MKPTKQPNLWVAEWSSFAAATVFITLRLMSRKLRRVGLWWDDYFAIACYFSAIAWAVIIMLCKRPIVKLLSILTARLGVSQGFGLHVDDINRDITKTNSIMLHYLFAVEHTYTFNVSFAKASLLFFYWRMFRVANINIAVYTLLTATALWAISRFVFNDIQCIPTQAFWELSMRPNATCFVKTNKYIFGSVLSHIILDLFIIILPIMQVKKLQLPWLQKIGILLMFLVGTLVCIIGLVVSSIGLNIDPKSEDLSWVLADTITWATVEINLLTLSTCLPTIRPACLYLGSRLGLNTANTLSANTFGQSHSRPNHSKSIRLSERPKDETSSTYELAVRMEHNGDSISETESHSRSTEYKGNITANLGNELLAFMASHVVKREEVKRDGGGVSSRFRGKITADLKYDAKTLGQAVRRIWDKPKLDAIAKDLDHNRRLLDSAVLYNAQESLKQLLGQTDEALICQNLTQMKMKGSEFKIEGAVHNISYTMEQENLQSYQRHQEVLEAINSFREALERRIIFPPMPKHIVNYDPSLQPAAMHGYFAIEQAVLEELQFRRMGIREAEIPEAYEKTCSWIFENSDLHSLPWLNFRQWLEYGTGCYWLQGKAGCGKSTMMKHIIRNNRTKECLQTWACNKPVVTCSYFF</sequence>
<accession>A0A8H6DG11</accession>
<comment type="similarity">
    <text evidence="6">Belongs to the SAT4 family.</text>
</comment>
<dbReference type="Pfam" id="PF24883">
    <property type="entry name" value="NPHP3_N"/>
    <property type="match status" value="1"/>
</dbReference>
<evidence type="ECO:0000259" key="9">
    <source>
        <dbReference type="Pfam" id="PF20684"/>
    </source>
</evidence>
<feature type="transmembrane region" description="Helical" evidence="8">
    <location>
        <begin position="42"/>
        <end position="61"/>
    </location>
</feature>
<evidence type="ECO:0000259" key="10">
    <source>
        <dbReference type="Pfam" id="PF24883"/>
    </source>
</evidence>
<name>A0A8H6DG11_9HYPO</name>
<evidence type="ECO:0000256" key="4">
    <source>
        <dbReference type="ARBA" id="ARBA00022989"/>
    </source>
</evidence>
<dbReference type="AlphaFoldDB" id="A0A8H6DG11"/>
<keyword evidence="12" id="KW-1185">Reference proteome</keyword>
<evidence type="ECO:0000256" key="2">
    <source>
        <dbReference type="ARBA" id="ARBA00022692"/>
    </source>
</evidence>
<feature type="region of interest" description="Disordered" evidence="7">
    <location>
        <begin position="302"/>
        <end position="326"/>
    </location>
</feature>
<reference evidence="11 12" key="1">
    <citation type="submission" date="2020-05" db="EMBL/GenBank/DDBJ databases">
        <title>Identification and distribution of gene clusters putatively required for synthesis of sphingolipid metabolism inhibitors in phylogenetically diverse species of the filamentous fungus Fusarium.</title>
        <authorList>
            <person name="Kim H.-S."/>
            <person name="Busman M."/>
            <person name="Brown D.W."/>
            <person name="Divon H."/>
            <person name="Uhlig S."/>
            <person name="Proctor R.H."/>
        </authorList>
    </citation>
    <scope>NUCLEOTIDE SEQUENCE [LARGE SCALE GENOMIC DNA]</scope>
    <source>
        <strain evidence="11 12">NRRL 66235</strain>
    </source>
</reference>
<evidence type="ECO:0000256" key="1">
    <source>
        <dbReference type="ARBA" id="ARBA00004141"/>
    </source>
</evidence>
<dbReference type="EMBL" id="JAAOAN010000225">
    <property type="protein sequence ID" value="KAF5715499.1"/>
    <property type="molecule type" value="Genomic_DNA"/>
</dbReference>
<keyword evidence="4 8" id="KW-1133">Transmembrane helix</keyword>
<dbReference type="PANTHER" id="PTHR33048:SF47">
    <property type="entry name" value="INTEGRAL MEMBRANE PROTEIN-RELATED"/>
    <property type="match status" value="1"/>
</dbReference>
<comment type="subcellular location">
    <subcellularLocation>
        <location evidence="1">Membrane</location>
        <topology evidence="1">Multi-pass membrane protein</topology>
    </subcellularLocation>
</comment>
<dbReference type="InterPro" id="IPR056884">
    <property type="entry name" value="NPHP3-like_N"/>
</dbReference>
<dbReference type="PANTHER" id="PTHR33048">
    <property type="entry name" value="PTH11-LIKE INTEGRAL MEMBRANE PROTEIN (AFU_ORTHOLOGUE AFUA_5G11245)"/>
    <property type="match status" value="1"/>
</dbReference>
<feature type="transmembrane region" description="Helical" evidence="8">
    <location>
        <begin position="220"/>
        <end position="244"/>
    </location>
</feature>
<feature type="transmembrane region" description="Helical" evidence="8">
    <location>
        <begin position="12"/>
        <end position="30"/>
    </location>
</feature>
<dbReference type="Pfam" id="PF20684">
    <property type="entry name" value="Fung_rhodopsin"/>
    <property type="match status" value="1"/>
</dbReference>
<feature type="domain" description="Rhodopsin" evidence="9">
    <location>
        <begin position="26"/>
        <end position="283"/>
    </location>
</feature>
<organism evidence="11 12">
    <name type="scientific">Fusarium mundagurra</name>
    <dbReference type="NCBI Taxonomy" id="1567541"/>
    <lineage>
        <taxon>Eukaryota</taxon>
        <taxon>Fungi</taxon>
        <taxon>Dikarya</taxon>
        <taxon>Ascomycota</taxon>
        <taxon>Pezizomycotina</taxon>
        <taxon>Sordariomycetes</taxon>
        <taxon>Hypocreomycetidae</taxon>
        <taxon>Hypocreales</taxon>
        <taxon>Nectriaceae</taxon>
        <taxon>Fusarium</taxon>
        <taxon>Fusarium fujikuroi species complex</taxon>
    </lineage>
</organism>
<evidence type="ECO:0000256" key="5">
    <source>
        <dbReference type="ARBA" id="ARBA00023136"/>
    </source>
</evidence>